<proteinExistence type="predicted"/>
<dbReference type="RefSeq" id="WP_231448071.1">
    <property type="nucleotide sequence ID" value="NZ_JAJOMB010000021.1"/>
</dbReference>
<keyword evidence="2" id="KW-1185">Reference proteome</keyword>
<dbReference type="SUPFAM" id="SSF55961">
    <property type="entry name" value="Bet v1-like"/>
    <property type="match status" value="1"/>
</dbReference>
<evidence type="ECO:0000313" key="1">
    <source>
        <dbReference type="EMBL" id="MCD5315267.1"/>
    </source>
</evidence>
<dbReference type="EMBL" id="JAJOMB010000021">
    <property type="protein sequence ID" value="MCD5315267.1"/>
    <property type="molecule type" value="Genomic_DNA"/>
</dbReference>
<organism evidence="1 2">
    <name type="scientific">Kineosporia babensis</name>
    <dbReference type="NCBI Taxonomy" id="499548"/>
    <lineage>
        <taxon>Bacteria</taxon>
        <taxon>Bacillati</taxon>
        <taxon>Actinomycetota</taxon>
        <taxon>Actinomycetes</taxon>
        <taxon>Kineosporiales</taxon>
        <taxon>Kineosporiaceae</taxon>
        <taxon>Kineosporia</taxon>
    </lineage>
</organism>
<dbReference type="Pfam" id="PF10604">
    <property type="entry name" value="Polyketide_cyc2"/>
    <property type="match status" value="1"/>
</dbReference>
<dbReference type="InterPro" id="IPR019587">
    <property type="entry name" value="Polyketide_cyclase/dehydratase"/>
</dbReference>
<dbReference type="AlphaFoldDB" id="A0A9X1SWN0"/>
<gene>
    <name evidence="1" type="ORF">LR394_30630</name>
</gene>
<reference evidence="1" key="1">
    <citation type="submission" date="2021-11" db="EMBL/GenBank/DDBJ databases">
        <title>Streptomyces corallinus and Kineosporia corallina sp. nov., two new coral-derived marine actinobacteria.</title>
        <authorList>
            <person name="Buangrab K."/>
            <person name="Sutthacheep M."/>
            <person name="Yeemin T."/>
            <person name="Harunari E."/>
            <person name="Igarashi Y."/>
            <person name="Sripreechasak P."/>
            <person name="Kanchanasin P."/>
            <person name="Tanasupawat S."/>
            <person name="Phongsopitanun W."/>
        </authorList>
    </citation>
    <scope>NUCLEOTIDE SEQUENCE</scope>
    <source>
        <strain evidence="1">JCM 31032</strain>
    </source>
</reference>
<comment type="caution">
    <text evidence="1">The sequence shown here is derived from an EMBL/GenBank/DDBJ whole genome shotgun (WGS) entry which is preliminary data.</text>
</comment>
<dbReference type="InterPro" id="IPR023393">
    <property type="entry name" value="START-like_dom_sf"/>
</dbReference>
<dbReference type="Proteomes" id="UP001138997">
    <property type="component" value="Unassembled WGS sequence"/>
</dbReference>
<evidence type="ECO:0000313" key="2">
    <source>
        <dbReference type="Proteomes" id="UP001138997"/>
    </source>
</evidence>
<accession>A0A9X1SWN0</accession>
<protein>
    <submittedName>
        <fullName evidence="1">SRPBCC family protein</fullName>
    </submittedName>
</protein>
<sequence length="153" mass="17337">MIRNRIVSFRLETHIAAPVEACFRLSLSVDAHTSSMQGSGEKIVGGVRSGEMKLGETVTWQARHFGIPFRMTSKITAHEEPRRFVDEQVRGPFALWRHEHRFEASGAGTRMVDVVDFASPAGPIGALVDRLFLRRYMTKLLEERNRWLATELG</sequence>
<name>A0A9X1SWN0_9ACTN</name>
<dbReference type="CDD" id="cd07820">
    <property type="entry name" value="SRPBCC_3"/>
    <property type="match status" value="1"/>
</dbReference>
<dbReference type="Gene3D" id="3.30.530.20">
    <property type="match status" value="1"/>
</dbReference>